<dbReference type="InterPro" id="IPR013783">
    <property type="entry name" value="Ig-like_fold"/>
</dbReference>
<dbReference type="SUPFAM" id="SSF49363">
    <property type="entry name" value="Purple acid phosphatase, N-terminal domain"/>
    <property type="match status" value="1"/>
</dbReference>
<dbReference type="EMBL" id="LCMA01000007">
    <property type="protein sequence ID" value="KKU26733.1"/>
    <property type="molecule type" value="Genomic_DNA"/>
</dbReference>
<keyword evidence="1" id="KW-0732">Signal</keyword>
<feature type="domain" description="Fibronectin type-III" evidence="3">
    <location>
        <begin position="180"/>
        <end position="270"/>
    </location>
</feature>
<evidence type="ECO:0000259" key="3">
    <source>
        <dbReference type="PROSITE" id="PS50853"/>
    </source>
</evidence>
<evidence type="ECO:0000313" key="5">
    <source>
        <dbReference type="Proteomes" id="UP000034175"/>
    </source>
</evidence>
<feature type="transmembrane region" description="Helical" evidence="2">
    <location>
        <begin position="33"/>
        <end position="52"/>
    </location>
</feature>
<evidence type="ECO:0000313" key="4">
    <source>
        <dbReference type="EMBL" id="KKU26733.1"/>
    </source>
</evidence>
<dbReference type="InterPro" id="IPR036116">
    <property type="entry name" value="FN3_sf"/>
</dbReference>
<dbReference type="Pfam" id="PF16656">
    <property type="entry name" value="Pur_ac_phosph_N"/>
    <property type="match status" value="2"/>
</dbReference>
<dbReference type="AlphaFoldDB" id="A0A0G1R9M3"/>
<dbReference type="InterPro" id="IPR008963">
    <property type="entry name" value="Purple_acid_Pase-like_N"/>
</dbReference>
<dbReference type="Gene3D" id="2.60.40.380">
    <property type="entry name" value="Purple acid phosphatase-like, N-terminal"/>
    <property type="match status" value="3"/>
</dbReference>
<feature type="domain" description="Fibronectin type-III" evidence="3">
    <location>
        <begin position="272"/>
        <end position="360"/>
    </location>
</feature>
<dbReference type="Gene3D" id="2.60.40.10">
    <property type="entry name" value="Immunoglobulins"/>
    <property type="match status" value="1"/>
</dbReference>
<dbReference type="SUPFAM" id="SSF49265">
    <property type="entry name" value="Fibronectin type III"/>
    <property type="match status" value="1"/>
</dbReference>
<evidence type="ECO:0000256" key="2">
    <source>
        <dbReference type="SAM" id="Phobius"/>
    </source>
</evidence>
<keyword evidence="2" id="KW-1133">Transmembrane helix</keyword>
<gene>
    <name evidence="4" type="ORF">UX39_C0007G0006</name>
</gene>
<dbReference type="SMART" id="SM00060">
    <property type="entry name" value="FN3"/>
    <property type="match status" value="4"/>
</dbReference>
<protein>
    <recommendedName>
        <fullName evidence="3">Fibronectin type-III domain-containing protein</fullName>
    </recommendedName>
</protein>
<dbReference type="CDD" id="cd00063">
    <property type="entry name" value="FN3"/>
    <property type="match status" value="1"/>
</dbReference>
<dbReference type="InterPro" id="IPR015914">
    <property type="entry name" value="PAPs_N"/>
</dbReference>
<keyword evidence="2" id="KW-0472">Membrane</keyword>
<dbReference type="Proteomes" id="UP000034175">
    <property type="component" value="Unassembled WGS sequence"/>
</dbReference>
<reference evidence="4 5" key="1">
    <citation type="journal article" date="2015" name="Nature">
        <title>rRNA introns, odd ribosomes, and small enigmatic genomes across a large radiation of phyla.</title>
        <authorList>
            <person name="Brown C.T."/>
            <person name="Hug L.A."/>
            <person name="Thomas B.C."/>
            <person name="Sharon I."/>
            <person name="Castelle C.J."/>
            <person name="Singh A."/>
            <person name="Wilkins M.J."/>
            <person name="Williams K.H."/>
            <person name="Banfield J.F."/>
        </authorList>
    </citation>
    <scope>NUCLEOTIDE SEQUENCE [LARGE SCALE GENOMIC DNA]</scope>
</reference>
<name>A0A0G1R9M3_9BACT</name>
<dbReference type="GO" id="GO:0046872">
    <property type="term" value="F:metal ion binding"/>
    <property type="evidence" value="ECO:0007669"/>
    <property type="project" value="InterPro"/>
</dbReference>
<dbReference type="InterPro" id="IPR003961">
    <property type="entry name" value="FN3_dom"/>
</dbReference>
<sequence length="498" mass="54398">MGIMGFLIRFCFKIIHDSCFMIHYSRRKINNPIFVFCVAFFSVLASLNALAFSSPNFVIDDVSFGDSPVLTTGVEAPPKITAGPNVLQRGLTAEISWATDKSSNSIIAFGVFAQDESVSGGDANYGTETGLFEESVTDHRVILKGLDPITTYHYQARSRDGFGNTVRSDDLTFTTSQKPAISTVVISEITLNSAIVSWTTSTITTSVVKYGKTLDYDKEVEDKSSGLTTVHTALLKNLETGTKYHLQVHGTDDAGNALLSDDYSFSTLPNPAVLNLAVSDITESKAAFSWDTNTEADSFIEYGEPGKLKKTQGQAETVLRHKVQVEDLIPQTVYEYRVVGKDKNGNAVASAIGQFTTLADVTPSEISRIRTETKVSNEGEGNNAQIIISWDTSESSTSQVEYAEGVGKQSFDQQTELDGEMVVNHIAVLNKLKTAAAYTFRVKSKDAAGNEGISQKFVVLMPQRQQGVLEIIFGALIESFSWFRNVGPYLFEVAAFRT</sequence>
<dbReference type="PANTHER" id="PTHR22953:SF153">
    <property type="entry name" value="PURPLE ACID PHOSPHATASE"/>
    <property type="match status" value="1"/>
</dbReference>
<keyword evidence="2" id="KW-0812">Transmembrane</keyword>
<dbReference type="PANTHER" id="PTHR22953">
    <property type="entry name" value="ACID PHOSPHATASE RELATED"/>
    <property type="match status" value="1"/>
</dbReference>
<dbReference type="PROSITE" id="PS50853">
    <property type="entry name" value="FN3"/>
    <property type="match status" value="2"/>
</dbReference>
<organism evidence="4 5">
    <name type="scientific">Candidatus Magasanikbacteria bacterium GW2011_GWA2_46_17</name>
    <dbReference type="NCBI Taxonomy" id="1619042"/>
    <lineage>
        <taxon>Bacteria</taxon>
        <taxon>Candidatus Magasanikiibacteriota</taxon>
    </lineage>
</organism>
<evidence type="ECO:0000256" key="1">
    <source>
        <dbReference type="ARBA" id="ARBA00022729"/>
    </source>
</evidence>
<dbReference type="GO" id="GO:0003993">
    <property type="term" value="F:acid phosphatase activity"/>
    <property type="evidence" value="ECO:0007669"/>
    <property type="project" value="InterPro"/>
</dbReference>
<comment type="caution">
    <text evidence="4">The sequence shown here is derived from an EMBL/GenBank/DDBJ whole genome shotgun (WGS) entry which is preliminary data.</text>
</comment>
<dbReference type="InterPro" id="IPR039331">
    <property type="entry name" value="PAPs-like"/>
</dbReference>
<proteinExistence type="predicted"/>
<accession>A0A0G1R9M3</accession>